<organism evidence="1 2">
    <name type="scientific">Spodoptera frugiperda ascovirus 1a</name>
    <name type="common">SfAV-1a</name>
    <dbReference type="NCBI Taxonomy" id="113370"/>
    <lineage>
        <taxon>Viruses</taxon>
        <taxon>Varidnaviria</taxon>
        <taxon>Bamfordvirae</taxon>
        <taxon>Nucleocytoviricota</taxon>
        <taxon>Megaviricetes</taxon>
        <taxon>Pimascovirales</taxon>
        <taxon>Pimascovirales incertae sedis</taxon>
        <taxon>Ascoviridae</taxon>
        <taxon>Ascovirus</taxon>
        <taxon>Ascovirus sfav1a</taxon>
    </lineage>
</organism>
<sequence length="220" mass="24547">MPNFCTVSYWPNESLLPANARYNNDSVRIATIVVHEVHSSYDEAFKDAKSRSEKSPLDRHLVLRLGSMAPIELNPPSANVETYVAKCDGDETTTALVEESRRKESEVKTLRRSLMEKRKEALAKRANDPLCELASICPSIGSRFAEVQDVVGRMREMAETRDDVAIRFLSENPHMSKVTMCGEIVEKYKELCSDAGVEPNMSAIEAGVSLSGYECRLPTD</sequence>
<dbReference type="EMBL" id="AM398843">
    <property type="protein sequence ID" value="CAL44617.1"/>
    <property type="molecule type" value="Genomic_DNA"/>
</dbReference>
<evidence type="ECO:0000313" key="1">
    <source>
        <dbReference type="EMBL" id="CAL44617.1"/>
    </source>
</evidence>
<dbReference type="GeneID" id="4306184"/>
<keyword evidence="2" id="KW-1185">Reference proteome</keyword>
<dbReference type="KEGG" id="vg:4306184"/>
<dbReference type="OrthoDB" id="31074at10239"/>
<proteinExistence type="predicted"/>
<dbReference type="Proteomes" id="UP000008030">
    <property type="component" value="Segment"/>
</dbReference>
<reference evidence="1 2" key="1">
    <citation type="journal article" date="2006" name="J. Virol.">
        <title>Genomic sequence of Spodoptera frugiperda Ascovirus 1a, an enveloped, double-stranded DNA insect virus that manipulates apoptosis for viral reproduction.</title>
        <authorList>
            <person name="Bideshi D.K."/>
            <person name="Demattei M.V."/>
            <person name="Rouleux-Bonnin F."/>
            <person name="Stasiak K."/>
            <person name="Tan Y."/>
            <person name="Bigot S."/>
            <person name="Bigot Y."/>
            <person name="Federici B.A."/>
        </authorList>
    </citation>
    <scope>NUCLEOTIDE SEQUENCE [LARGE SCALE GENOMIC DNA]</scope>
    <source>
        <strain evidence="2">SvAV-1a</strain>
    </source>
</reference>
<protein>
    <submittedName>
        <fullName evidence="1">24.5 kDa</fullName>
    </submittedName>
</protein>
<name>Q0E584_SFAVA</name>
<dbReference type="RefSeq" id="YP_762372.1">
    <property type="nucleotide sequence ID" value="NC_008361.1"/>
</dbReference>
<gene>
    <name evidence="1" type="primary">ORF017</name>
</gene>
<evidence type="ECO:0000313" key="2">
    <source>
        <dbReference type="Proteomes" id="UP000008030"/>
    </source>
</evidence>
<organismHost>
    <name type="scientific">Spodoptera frugiperda</name>
    <name type="common">Fall armyworm</name>
    <dbReference type="NCBI Taxonomy" id="7108"/>
</organismHost>
<accession>Q0E584</accession>